<dbReference type="InterPro" id="IPR013747">
    <property type="entry name" value="ACP_syn_III_C"/>
</dbReference>
<dbReference type="HAMAP" id="MF_01815">
    <property type="entry name" value="FabH"/>
    <property type="match status" value="1"/>
</dbReference>
<evidence type="ECO:0000256" key="1">
    <source>
        <dbReference type="ARBA" id="ARBA00005194"/>
    </source>
</evidence>
<dbReference type="SMR" id="A0A803N3Q7"/>
<dbReference type="InterPro" id="IPR016039">
    <property type="entry name" value="Thiolase-like"/>
</dbReference>
<dbReference type="InterPro" id="IPR004655">
    <property type="entry name" value="FabH"/>
</dbReference>
<dbReference type="PANTHER" id="PTHR43091:SF1">
    <property type="entry name" value="BETA-KETOACYL-[ACYL-CARRIER-PROTEIN] SYNTHASE III, CHLOROPLASTIC"/>
    <property type="match status" value="1"/>
</dbReference>
<dbReference type="GO" id="GO:0006633">
    <property type="term" value="P:fatty acid biosynthetic process"/>
    <property type="evidence" value="ECO:0007669"/>
    <property type="project" value="UniProtKB-UniPathway"/>
</dbReference>
<comment type="similarity">
    <text evidence="2">Belongs to the thiolase-like superfamily. FabH family.</text>
</comment>
<evidence type="ECO:0000259" key="12">
    <source>
        <dbReference type="Pfam" id="PF08545"/>
    </source>
</evidence>
<comment type="pathway">
    <text evidence="1">Lipid metabolism; fatty acid biosynthesis.</text>
</comment>
<keyword evidence="7" id="KW-0443">Lipid metabolism</keyword>
<protein>
    <recommendedName>
        <fullName evidence="3">beta-ketoacyl-[acyl-carrier-protein] synthase III</fullName>
        <ecNumber evidence="3">2.3.1.180</ecNumber>
    </recommendedName>
</protein>
<dbReference type="GeneID" id="110704616"/>
<evidence type="ECO:0000256" key="9">
    <source>
        <dbReference type="ARBA" id="ARBA00052419"/>
    </source>
</evidence>
<dbReference type="FunFam" id="3.40.47.10:FF:000004">
    <property type="entry name" value="3-oxoacyl-[acyl-carrier-protein] synthase 3"/>
    <property type="match status" value="1"/>
</dbReference>
<dbReference type="OrthoDB" id="428487at2759"/>
<dbReference type="GO" id="GO:0009507">
    <property type="term" value="C:chloroplast"/>
    <property type="evidence" value="ECO:0007669"/>
    <property type="project" value="TreeGrafter"/>
</dbReference>
<evidence type="ECO:0000259" key="11">
    <source>
        <dbReference type="Pfam" id="PF08541"/>
    </source>
</evidence>
<evidence type="ECO:0000256" key="2">
    <source>
        <dbReference type="ARBA" id="ARBA00008642"/>
    </source>
</evidence>
<accession>A0A803N3Q7</accession>
<keyword evidence="6" id="KW-0276">Fatty acid metabolism</keyword>
<organism evidence="13 14">
    <name type="scientific">Chenopodium quinoa</name>
    <name type="common">Quinoa</name>
    <dbReference type="NCBI Taxonomy" id="63459"/>
    <lineage>
        <taxon>Eukaryota</taxon>
        <taxon>Viridiplantae</taxon>
        <taxon>Streptophyta</taxon>
        <taxon>Embryophyta</taxon>
        <taxon>Tracheophyta</taxon>
        <taxon>Spermatophyta</taxon>
        <taxon>Magnoliopsida</taxon>
        <taxon>eudicotyledons</taxon>
        <taxon>Gunneridae</taxon>
        <taxon>Pentapetalae</taxon>
        <taxon>Caryophyllales</taxon>
        <taxon>Chenopodiaceae</taxon>
        <taxon>Chenopodioideae</taxon>
        <taxon>Atripliceae</taxon>
        <taxon>Chenopodium</taxon>
    </lineage>
</organism>
<evidence type="ECO:0000256" key="5">
    <source>
        <dbReference type="ARBA" id="ARBA00022679"/>
    </source>
</evidence>
<keyword evidence="8" id="KW-0275">Fatty acid biosynthesis</keyword>
<evidence type="ECO:0000313" key="13">
    <source>
        <dbReference type="EnsemblPlants" id="AUR62039936-RA:cds"/>
    </source>
</evidence>
<dbReference type="KEGG" id="cqi:110704616"/>
<evidence type="ECO:0000256" key="4">
    <source>
        <dbReference type="ARBA" id="ARBA00022516"/>
    </source>
</evidence>
<dbReference type="Gramene" id="AUR62039936-RA">
    <property type="protein sequence ID" value="AUR62039936-RA:cds"/>
    <property type="gene ID" value="AUR62039936"/>
</dbReference>
<dbReference type="EnsemblPlants" id="AUR62039936-RA">
    <property type="protein sequence ID" value="AUR62039936-RA:cds"/>
    <property type="gene ID" value="AUR62039936"/>
</dbReference>
<keyword evidence="5" id="KW-0808">Transferase</keyword>
<comment type="function">
    <text evidence="10">Catalyzes the condensation reaction of fatty acid synthesis by the addition to an acyl acceptor of two carbons from malonyl-ACP. KAS III catalyzes the first condensation reaction which initiates fatty acid synthesis and may therefore play a role in governing the total rate of fatty acid production. Possesses both acetoacetyl-ACP synthase and acetyl transacylase activities.</text>
</comment>
<dbReference type="Gene3D" id="3.40.47.10">
    <property type="match status" value="1"/>
</dbReference>
<dbReference type="Pfam" id="PF08541">
    <property type="entry name" value="ACP_syn_III_C"/>
    <property type="match status" value="1"/>
</dbReference>
<dbReference type="GO" id="GO:0033818">
    <property type="term" value="F:beta-ketoacyl-acyl-carrier-protein synthase III activity"/>
    <property type="evidence" value="ECO:0007669"/>
    <property type="project" value="UniProtKB-EC"/>
</dbReference>
<dbReference type="GO" id="GO:0004315">
    <property type="term" value="F:3-oxoacyl-[acyl-carrier-protein] synthase activity"/>
    <property type="evidence" value="ECO:0007669"/>
    <property type="project" value="InterPro"/>
</dbReference>
<dbReference type="CDD" id="cd00830">
    <property type="entry name" value="KAS_III"/>
    <property type="match status" value="1"/>
</dbReference>
<evidence type="ECO:0000256" key="10">
    <source>
        <dbReference type="ARBA" id="ARBA00057449"/>
    </source>
</evidence>
<comment type="catalytic activity">
    <reaction evidence="9">
        <text>malonyl-[ACP] + acetyl-CoA + H(+) = 3-oxobutanoyl-[ACP] + CO2 + CoA</text>
        <dbReference type="Rhea" id="RHEA:12080"/>
        <dbReference type="Rhea" id="RHEA-COMP:9623"/>
        <dbReference type="Rhea" id="RHEA-COMP:9625"/>
        <dbReference type="ChEBI" id="CHEBI:15378"/>
        <dbReference type="ChEBI" id="CHEBI:16526"/>
        <dbReference type="ChEBI" id="CHEBI:57287"/>
        <dbReference type="ChEBI" id="CHEBI:57288"/>
        <dbReference type="ChEBI" id="CHEBI:78449"/>
        <dbReference type="ChEBI" id="CHEBI:78450"/>
        <dbReference type="EC" id="2.3.1.180"/>
    </reaction>
</comment>
<name>A0A803N3Q7_CHEQI</name>
<evidence type="ECO:0000256" key="6">
    <source>
        <dbReference type="ARBA" id="ARBA00022832"/>
    </source>
</evidence>
<dbReference type="EC" id="2.3.1.180" evidence="3"/>
<evidence type="ECO:0000256" key="7">
    <source>
        <dbReference type="ARBA" id="ARBA00023098"/>
    </source>
</evidence>
<evidence type="ECO:0000256" key="3">
    <source>
        <dbReference type="ARBA" id="ARBA00012333"/>
    </source>
</evidence>
<sequence length="406" mass="42720">MAASYAFFSPSVPSSTLNSRISPFLSLNGSGFCSYLGISKRVFCSSIEGAEKHAAPGVSSTESRASRLINRGCKLVGCGSAVPKLQISNDDLSKIVETSDEWISARTGIRNRHVLSVEDSLVGLATEAARNALQMANVEPDDIDLVLMCTSTPEDLFGSAPQIQRALGCTRSPLSYDITAACSGFLMGLVSAACHVRGGGFQNVLVIGADALSRFVDWTDRGTCILFGDAAGAVVVQACSSEEDGMFAFDLHSDGDGARHLNLSLGHDKIDAAIGSNGAVTGFPPRRQSYSCINMNGKEVFRFAVKCVPQSIEAALQKAGLNGSNIDWLLLHQANQRIIDAVATRLKVPPEQVLSNLAHYGNTSAASIPLALDEAVRSGKVQPGHIIAASGFGAGLTWGSSIIKWG</sequence>
<dbReference type="UniPathway" id="UPA00094"/>
<evidence type="ECO:0000313" key="14">
    <source>
        <dbReference type="Proteomes" id="UP000596660"/>
    </source>
</evidence>
<evidence type="ECO:0000256" key="8">
    <source>
        <dbReference type="ARBA" id="ARBA00023160"/>
    </source>
</evidence>
<keyword evidence="4" id="KW-0444">Lipid biosynthesis</keyword>
<dbReference type="PANTHER" id="PTHR43091">
    <property type="entry name" value="3-OXOACYL-[ACYL-CARRIER-PROTEIN] SYNTHASE"/>
    <property type="match status" value="1"/>
</dbReference>
<reference evidence="13" key="2">
    <citation type="submission" date="2021-03" db="UniProtKB">
        <authorList>
            <consortium name="EnsemblPlants"/>
        </authorList>
    </citation>
    <scope>IDENTIFICATION</scope>
</reference>
<dbReference type="NCBIfam" id="TIGR00747">
    <property type="entry name" value="fabH"/>
    <property type="match status" value="1"/>
</dbReference>
<feature type="domain" description="Beta-ketoacyl-[acyl-carrier-protein] synthase III N-terminal" evidence="12">
    <location>
        <begin position="176"/>
        <end position="255"/>
    </location>
</feature>
<reference evidence="13" key="1">
    <citation type="journal article" date="2017" name="Nature">
        <title>The genome of Chenopodium quinoa.</title>
        <authorList>
            <person name="Jarvis D.E."/>
            <person name="Ho Y.S."/>
            <person name="Lightfoot D.J."/>
            <person name="Schmoeckel S.M."/>
            <person name="Li B."/>
            <person name="Borm T.J.A."/>
            <person name="Ohyanagi H."/>
            <person name="Mineta K."/>
            <person name="Michell C.T."/>
            <person name="Saber N."/>
            <person name="Kharbatia N.M."/>
            <person name="Rupper R.R."/>
            <person name="Sharp A.R."/>
            <person name="Dally N."/>
            <person name="Boughton B.A."/>
            <person name="Woo Y.H."/>
            <person name="Gao G."/>
            <person name="Schijlen E.G.W.M."/>
            <person name="Guo X."/>
            <person name="Momin A.A."/>
            <person name="Negrao S."/>
            <person name="Al-Babili S."/>
            <person name="Gehring C."/>
            <person name="Roessner U."/>
            <person name="Jung C."/>
            <person name="Murphy K."/>
            <person name="Arold S.T."/>
            <person name="Gojobori T."/>
            <person name="van der Linden C.G."/>
            <person name="van Loo E.N."/>
            <person name="Jellen E.N."/>
            <person name="Maughan P.J."/>
            <person name="Tester M."/>
        </authorList>
    </citation>
    <scope>NUCLEOTIDE SEQUENCE [LARGE SCALE GENOMIC DNA]</scope>
    <source>
        <strain evidence="13">cv. PI 614886</strain>
    </source>
</reference>
<dbReference type="SUPFAM" id="SSF53901">
    <property type="entry name" value="Thiolase-like"/>
    <property type="match status" value="1"/>
</dbReference>
<feature type="domain" description="Beta-ketoacyl-[acyl-carrier-protein] synthase III C-terminal" evidence="11">
    <location>
        <begin position="316"/>
        <end position="405"/>
    </location>
</feature>
<dbReference type="AlphaFoldDB" id="A0A803N3Q7"/>
<dbReference type="NCBIfam" id="NF006829">
    <property type="entry name" value="PRK09352.1"/>
    <property type="match status" value="1"/>
</dbReference>
<proteinExistence type="inferred from homology"/>
<dbReference type="OMA" id="IRNQCSG"/>
<dbReference type="RefSeq" id="XP_021738118.1">
    <property type="nucleotide sequence ID" value="XM_021882426.1"/>
</dbReference>
<dbReference type="Proteomes" id="UP000596660">
    <property type="component" value="Unplaced"/>
</dbReference>
<gene>
    <name evidence="13" type="primary">LOC110704616</name>
</gene>
<dbReference type="InterPro" id="IPR013751">
    <property type="entry name" value="ACP_syn_III_N"/>
</dbReference>
<dbReference type="Pfam" id="PF08545">
    <property type="entry name" value="ACP_syn_III"/>
    <property type="match status" value="1"/>
</dbReference>
<keyword evidence="14" id="KW-1185">Reference proteome</keyword>